<sequence length="109" mass="12278">MEQWVMKDEFFPPGSVSHDDPAVERAMETIDVLRPSEQRELLRSSCRAALAFERTMNIDHLTDFAKNLLATVHLRGIPAYAEALENAPRGPRGSGEALDVEEVLNRLME</sequence>
<dbReference type="RefSeq" id="WP_362911658.1">
    <property type="nucleotide sequence ID" value="NZ_JBHSBC010000019.1"/>
</dbReference>
<organism evidence="1 2">
    <name type="scientific">Streptosporangium jomthongense</name>
    <dbReference type="NCBI Taxonomy" id="1193683"/>
    <lineage>
        <taxon>Bacteria</taxon>
        <taxon>Bacillati</taxon>
        <taxon>Actinomycetota</taxon>
        <taxon>Actinomycetes</taxon>
        <taxon>Streptosporangiales</taxon>
        <taxon>Streptosporangiaceae</taxon>
        <taxon>Streptosporangium</taxon>
    </lineage>
</organism>
<dbReference type="EMBL" id="JBHSBC010000019">
    <property type="protein sequence ID" value="MFC3982268.1"/>
    <property type="molecule type" value="Genomic_DNA"/>
</dbReference>
<evidence type="ECO:0000313" key="2">
    <source>
        <dbReference type="Proteomes" id="UP001595698"/>
    </source>
</evidence>
<accession>A0ABV8F4R8</accession>
<evidence type="ECO:0000313" key="1">
    <source>
        <dbReference type="EMBL" id="MFC3982268.1"/>
    </source>
</evidence>
<keyword evidence="2" id="KW-1185">Reference proteome</keyword>
<comment type="caution">
    <text evidence="1">The sequence shown here is derived from an EMBL/GenBank/DDBJ whole genome shotgun (WGS) entry which is preliminary data.</text>
</comment>
<reference evidence="2" key="1">
    <citation type="journal article" date="2019" name="Int. J. Syst. Evol. Microbiol.">
        <title>The Global Catalogue of Microorganisms (GCM) 10K type strain sequencing project: providing services to taxonomists for standard genome sequencing and annotation.</title>
        <authorList>
            <consortium name="The Broad Institute Genomics Platform"/>
            <consortium name="The Broad Institute Genome Sequencing Center for Infectious Disease"/>
            <person name="Wu L."/>
            <person name="Ma J."/>
        </authorList>
    </citation>
    <scope>NUCLEOTIDE SEQUENCE [LARGE SCALE GENOMIC DNA]</scope>
    <source>
        <strain evidence="2">TBRC 7912</strain>
    </source>
</reference>
<dbReference type="Proteomes" id="UP001595698">
    <property type="component" value="Unassembled WGS sequence"/>
</dbReference>
<protein>
    <submittedName>
        <fullName evidence="1">Uncharacterized protein</fullName>
    </submittedName>
</protein>
<gene>
    <name evidence="1" type="ORF">ACFOYY_19145</name>
</gene>
<name>A0ABV8F4R8_9ACTN</name>
<proteinExistence type="predicted"/>